<dbReference type="PANTHER" id="PTHR30026">
    <property type="entry name" value="OUTER MEMBRANE PROTEIN TOLC"/>
    <property type="match status" value="1"/>
</dbReference>
<evidence type="ECO:0000256" key="4">
    <source>
        <dbReference type="ARBA" id="ARBA00022452"/>
    </source>
</evidence>
<evidence type="ECO:0000313" key="9">
    <source>
        <dbReference type="EMBL" id="SNV16771.1"/>
    </source>
</evidence>
<keyword evidence="3" id="KW-0813">Transport</keyword>
<keyword evidence="6" id="KW-0472">Membrane</keyword>
<dbReference type="InterPro" id="IPR051906">
    <property type="entry name" value="TolC-like"/>
</dbReference>
<comment type="subcellular location">
    <subcellularLocation>
        <location evidence="1">Cell outer membrane</location>
    </subcellularLocation>
</comment>
<keyword evidence="4" id="KW-1134">Transmembrane beta strand</keyword>
<sequence>MMKRLIYLFLLPAIGYSQHLWTLDECISYALEHNISVQRSAVDLKATDIDLLQARGAFLPSVNASAQYGLNEGKNVNPVTNQYENQFFQSASGGVNVELTLFNGLQNWRKLQQAKLNGVAAQYQLDKMKDDIVLSLINAYLEVLSQKEKLKVLQAQLEVSKQSAARTRDLIAAGSLPKGDVYEADATVLGQEQEIIATENALFIAKMGLAQLLLLKEYQSFDVADLPLEGEHTDILNRSPQEIYAKAKEVMREVKIAEANVALAESSLKVSRSGYTPRLSAQWGYNTRWSKSQPEEFWKQLDANKGMFAGLSLNIPILNGFNTLGSVKRQQLNLLKSQFAKEQAELTMEKNIYEAYTDAASAKKLYEASEKTAEAKRQSFAYAEERHKVGLMTTFDYNQAKYQEEKAETDAIAAKYKYLFKVKVLEYYFAH</sequence>
<dbReference type="Proteomes" id="UP000215539">
    <property type="component" value="Chromosome 1"/>
</dbReference>
<keyword evidence="7" id="KW-0998">Cell outer membrane</keyword>
<evidence type="ECO:0000256" key="3">
    <source>
        <dbReference type="ARBA" id="ARBA00022448"/>
    </source>
</evidence>
<name>A0AAX2H147_9FLAO</name>
<dbReference type="GO" id="GO:0015288">
    <property type="term" value="F:porin activity"/>
    <property type="evidence" value="ECO:0007669"/>
    <property type="project" value="TreeGrafter"/>
</dbReference>
<proteinExistence type="inferred from homology"/>
<evidence type="ECO:0000256" key="2">
    <source>
        <dbReference type="ARBA" id="ARBA00007613"/>
    </source>
</evidence>
<dbReference type="EMBL" id="LT906449">
    <property type="protein sequence ID" value="SNV16771.1"/>
    <property type="molecule type" value="Genomic_DNA"/>
</dbReference>
<reference evidence="8 10" key="1">
    <citation type="submission" date="2016-02" db="EMBL/GenBank/DDBJ databases">
        <authorList>
            <person name="Holder M.E."/>
            <person name="Ajami N.J."/>
            <person name="Petrosino J.F."/>
        </authorList>
    </citation>
    <scope>NUCLEOTIDE SEQUENCE [LARGE SCALE GENOMIC DNA]</scope>
    <source>
        <strain evidence="8 10">CCUG 32990</strain>
    </source>
</reference>
<comment type="similarity">
    <text evidence="2">Belongs to the outer membrane factor (OMF) (TC 1.B.17) family.</text>
</comment>
<dbReference type="SUPFAM" id="SSF56954">
    <property type="entry name" value="Outer membrane efflux proteins (OEP)"/>
    <property type="match status" value="1"/>
</dbReference>
<dbReference type="KEGG" id="chg:AXF12_08875"/>
<evidence type="ECO:0000256" key="6">
    <source>
        <dbReference type="ARBA" id="ARBA00023136"/>
    </source>
</evidence>
<dbReference type="InterPro" id="IPR003423">
    <property type="entry name" value="OMP_efflux"/>
</dbReference>
<reference evidence="9 11" key="2">
    <citation type="submission" date="2017-06" db="EMBL/GenBank/DDBJ databases">
        <authorList>
            <consortium name="Pathogen Informatics"/>
        </authorList>
    </citation>
    <scope>NUCLEOTIDE SEQUENCE [LARGE SCALE GENOMIC DNA]</scope>
    <source>
        <strain evidence="9 11">NCTC12947</strain>
    </source>
</reference>
<dbReference type="Pfam" id="PF02321">
    <property type="entry name" value="OEP"/>
    <property type="match status" value="2"/>
</dbReference>
<dbReference type="Gene3D" id="1.20.1600.10">
    <property type="entry name" value="Outer membrane efflux proteins (OEP)"/>
    <property type="match status" value="1"/>
</dbReference>
<evidence type="ECO:0000313" key="11">
    <source>
        <dbReference type="Proteomes" id="UP000215539"/>
    </source>
</evidence>
<dbReference type="Proteomes" id="UP000065822">
    <property type="component" value="Chromosome"/>
</dbReference>
<accession>A0AAX2H147</accession>
<dbReference type="GO" id="GO:0015562">
    <property type="term" value="F:efflux transmembrane transporter activity"/>
    <property type="evidence" value="ECO:0007669"/>
    <property type="project" value="InterPro"/>
</dbReference>
<evidence type="ECO:0000256" key="1">
    <source>
        <dbReference type="ARBA" id="ARBA00004442"/>
    </source>
</evidence>
<keyword evidence="5" id="KW-0812">Transmembrane</keyword>
<evidence type="ECO:0000256" key="7">
    <source>
        <dbReference type="ARBA" id="ARBA00023237"/>
    </source>
</evidence>
<dbReference type="GO" id="GO:0009279">
    <property type="term" value="C:cell outer membrane"/>
    <property type="evidence" value="ECO:0007669"/>
    <property type="project" value="UniProtKB-SubCell"/>
</dbReference>
<keyword evidence="10" id="KW-1185">Reference proteome</keyword>
<dbReference type="AlphaFoldDB" id="A0AAX2H147"/>
<organism evidence="9 11">
    <name type="scientific">Capnocytophaga haemolytica</name>
    <dbReference type="NCBI Taxonomy" id="45243"/>
    <lineage>
        <taxon>Bacteria</taxon>
        <taxon>Pseudomonadati</taxon>
        <taxon>Bacteroidota</taxon>
        <taxon>Flavobacteriia</taxon>
        <taxon>Flavobacteriales</taxon>
        <taxon>Flavobacteriaceae</taxon>
        <taxon>Capnocytophaga</taxon>
    </lineage>
</organism>
<dbReference type="PANTHER" id="PTHR30026:SF20">
    <property type="entry name" value="OUTER MEMBRANE PROTEIN TOLC"/>
    <property type="match status" value="1"/>
</dbReference>
<evidence type="ECO:0000313" key="10">
    <source>
        <dbReference type="Proteomes" id="UP000065822"/>
    </source>
</evidence>
<evidence type="ECO:0000313" key="8">
    <source>
        <dbReference type="EMBL" id="AMD85615.1"/>
    </source>
</evidence>
<evidence type="ECO:0000256" key="5">
    <source>
        <dbReference type="ARBA" id="ARBA00022692"/>
    </source>
</evidence>
<protein>
    <submittedName>
        <fullName evidence="9">Outer membrane protein tolC</fullName>
    </submittedName>
    <submittedName>
        <fullName evidence="8">Transporter</fullName>
    </submittedName>
</protein>
<dbReference type="RefSeq" id="WP_066430384.1">
    <property type="nucleotide sequence ID" value="NZ_CP014227.1"/>
</dbReference>
<dbReference type="EMBL" id="CP014227">
    <property type="protein sequence ID" value="AMD85615.1"/>
    <property type="molecule type" value="Genomic_DNA"/>
</dbReference>
<gene>
    <name evidence="9" type="primary">tolC</name>
    <name evidence="8" type="ORF">AXF12_08875</name>
    <name evidence="9" type="ORF">SAMEA44541418_02387</name>
</gene>
<dbReference type="GO" id="GO:1990281">
    <property type="term" value="C:efflux pump complex"/>
    <property type="evidence" value="ECO:0007669"/>
    <property type="project" value="TreeGrafter"/>
</dbReference>